<dbReference type="SUPFAM" id="SSF54695">
    <property type="entry name" value="POZ domain"/>
    <property type="match status" value="1"/>
</dbReference>
<dbReference type="PROSITE" id="PS50097">
    <property type="entry name" value="BTB"/>
    <property type="match status" value="1"/>
</dbReference>
<comment type="caution">
    <text evidence="4">The sequence shown here is derived from an EMBL/GenBank/DDBJ whole genome shotgun (WGS) entry which is preliminary data.</text>
</comment>
<reference evidence="4" key="1">
    <citation type="journal article" date="2023" name="Mol. Phylogenet. Evol.">
        <title>Genome-scale phylogeny and comparative genomics of the fungal order Sordariales.</title>
        <authorList>
            <person name="Hensen N."/>
            <person name="Bonometti L."/>
            <person name="Westerberg I."/>
            <person name="Brannstrom I.O."/>
            <person name="Guillou S."/>
            <person name="Cros-Aarteil S."/>
            <person name="Calhoun S."/>
            <person name="Haridas S."/>
            <person name="Kuo A."/>
            <person name="Mondo S."/>
            <person name="Pangilinan J."/>
            <person name="Riley R."/>
            <person name="LaButti K."/>
            <person name="Andreopoulos B."/>
            <person name="Lipzen A."/>
            <person name="Chen C."/>
            <person name="Yan M."/>
            <person name="Daum C."/>
            <person name="Ng V."/>
            <person name="Clum A."/>
            <person name="Steindorff A."/>
            <person name="Ohm R.A."/>
            <person name="Martin F."/>
            <person name="Silar P."/>
            <person name="Natvig D.O."/>
            <person name="Lalanne C."/>
            <person name="Gautier V."/>
            <person name="Ament-Velasquez S.L."/>
            <person name="Kruys A."/>
            <person name="Hutchinson M.I."/>
            <person name="Powell A.J."/>
            <person name="Barry K."/>
            <person name="Miller A.N."/>
            <person name="Grigoriev I.V."/>
            <person name="Debuchy R."/>
            <person name="Gladieux P."/>
            <person name="Hiltunen Thoren M."/>
            <person name="Johannesson H."/>
        </authorList>
    </citation>
    <scope>NUCLEOTIDE SEQUENCE</scope>
    <source>
        <strain evidence="4">CBS 538.74</strain>
    </source>
</reference>
<feature type="compositionally biased region" description="Low complexity" evidence="2">
    <location>
        <begin position="48"/>
        <end position="58"/>
    </location>
</feature>
<organism evidence="4 5">
    <name type="scientific">Chaetomidium leptoderma</name>
    <dbReference type="NCBI Taxonomy" id="669021"/>
    <lineage>
        <taxon>Eukaryota</taxon>
        <taxon>Fungi</taxon>
        <taxon>Dikarya</taxon>
        <taxon>Ascomycota</taxon>
        <taxon>Pezizomycotina</taxon>
        <taxon>Sordariomycetes</taxon>
        <taxon>Sordariomycetidae</taxon>
        <taxon>Sordariales</taxon>
        <taxon>Chaetomiaceae</taxon>
        <taxon>Chaetomidium</taxon>
    </lineage>
</organism>
<dbReference type="Proteomes" id="UP001302745">
    <property type="component" value="Unassembled WGS sequence"/>
</dbReference>
<reference evidence="4" key="2">
    <citation type="submission" date="2023-05" db="EMBL/GenBank/DDBJ databases">
        <authorList>
            <consortium name="Lawrence Berkeley National Laboratory"/>
            <person name="Steindorff A."/>
            <person name="Hensen N."/>
            <person name="Bonometti L."/>
            <person name="Westerberg I."/>
            <person name="Brannstrom I.O."/>
            <person name="Guillou S."/>
            <person name="Cros-Aarteil S."/>
            <person name="Calhoun S."/>
            <person name="Haridas S."/>
            <person name="Kuo A."/>
            <person name="Mondo S."/>
            <person name="Pangilinan J."/>
            <person name="Riley R."/>
            <person name="Labutti K."/>
            <person name="Andreopoulos B."/>
            <person name="Lipzen A."/>
            <person name="Chen C."/>
            <person name="Yanf M."/>
            <person name="Daum C."/>
            <person name="Ng V."/>
            <person name="Clum A."/>
            <person name="Ohm R."/>
            <person name="Martin F."/>
            <person name="Silar P."/>
            <person name="Natvig D."/>
            <person name="Lalanne C."/>
            <person name="Gautier V."/>
            <person name="Ament-Velasquez S.L."/>
            <person name="Kruys A."/>
            <person name="Hutchinson M.I."/>
            <person name="Powell A.J."/>
            <person name="Barry K."/>
            <person name="Miller A.N."/>
            <person name="Grigoriev I.V."/>
            <person name="Debuchy R."/>
            <person name="Gladieux P."/>
            <person name="Thoren M.H."/>
            <person name="Johannesson H."/>
        </authorList>
    </citation>
    <scope>NUCLEOTIDE SEQUENCE</scope>
    <source>
        <strain evidence="4">CBS 538.74</strain>
    </source>
</reference>
<dbReference type="CDD" id="cd18186">
    <property type="entry name" value="BTB_POZ_ZBTB_KLHL-like"/>
    <property type="match status" value="1"/>
</dbReference>
<dbReference type="InterPro" id="IPR000210">
    <property type="entry name" value="BTB/POZ_dom"/>
</dbReference>
<keyword evidence="1" id="KW-0175">Coiled coil</keyword>
<keyword evidence="5" id="KW-1185">Reference proteome</keyword>
<feature type="compositionally biased region" description="Low complexity" evidence="2">
    <location>
        <begin position="91"/>
        <end position="107"/>
    </location>
</feature>
<dbReference type="Gene3D" id="3.30.710.10">
    <property type="entry name" value="Potassium Channel Kv1.1, Chain A"/>
    <property type="match status" value="1"/>
</dbReference>
<evidence type="ECO:0000256" key="1">
    <source>
        <dbReference type="SAM" id="Coils"/>
    </source>
</evidence>
<dbReference type="EMBL" id="MU856845">
    <property type="protein sequence ID" value="KAK4157869.1"/>
    <property type="molecule type" value="Genomic_DNA"/>
</dbReference>
<feature type="domain" description="BTB" evidence="3">
    <location>
        <begin position="369"/>
        <end position="429"/>
    </location>
</feature>
<feature type="region of interest" description="Disordered" evidence="2">
    <location>
        <begin position="585"/>
        <end position="640"/>
    </location>
</feature>
<evidence type="ECO:0000313" key="5">
    <source>
        <dbReference type="Proteomes" id="UP001302745"/>
    </source>
</evidence>
<gene>
    <name evidence="4" type="ORF">C8A00DRAFT_29254</name>
</gene>
<feature type="compositionally biased region" description="Basic and acidic residues" evidence="2">
    <location>
        <begin position="185"/>
        <end position="203"/>
    </location>
</feature>
<feature type="compositionally biased region" description="Low complexity" evidence="2">
    <location>
        <begin position="147"/>
        <end position="158"/>
    </location>
</feature>
<feature type="region of interest" description="Disordered" evidence="2">
    <location>
        <begin position="1"/>
        <end position="254"/>
    </location>
</feature>
<evidence type="ECO:0000313" key="4">
    <source>
        <dbReference type="EMBL" id="KAK4157869.1"/>
    </source>
</evidence>
<feature type="coiled-coil region" evidence="1">
    <location>
        <begin position="324"/>
        <end position="351"/>
    </location>
</feature>
<sequence>MDPTNAPAKQRGGSYADAVRGHRVLTPKRTPAGDKKTEAAPLPKEISKATQGAVQKTKTTQKKGPKATQKKGPKAGPKAAHGSDAELLLPKQSAKPSQPKSSKSTTARGAAERPSKSQFSYAEAVKGKSLSMTLRPKNVETSQQTKSESSPSTEVSTPRHPAAHQQQKLATAKVAAGSAAAPKSASDRGPSRTSRQNEADIIRHPAAHQQHPADTGRYRRPSSSAYVAADKSCHQSSTHRPYQRMPNNLRSEGDSGLVVYKQSTRRFSAGDLSSSSSSLVPSVYARQSSSAPPSTASATPAHRTFSTLSLNTSSTPLPNDYVIEAAIQQAIKNEKKRIKMAEERDDRARAVIASHDRSELSLWESQYEWDVMIKCGDRTFRVHRDILCRESNWFEERLPPKDPNGGYVTFDCTGHCNIQLSNALYYMYNHTYYNGSFQITSALNGEPLRRAVLAYISGSSVNCLSMMQAALDGLDQATFQLKRFFEQTPPATLKELDMSGLYIPLTAALFLTYEQGSDNDSMFGLRAALAHLLDVTMMYLSLSPGFVDTMTRYWSSWLLPQTMNDAVYFDEKGLLDNMYNAQVRRAEQQQQQWEEEEENSSPGSSSSSAKRRKRRPTTFEEESEREIPIWRDGEPGKEVTPTRWATVRLPIEGDDWVLDGVRMTPEQQREVRKENVRDILIQGYGGPVPPRGGTRRGPAVLGERENFHEHQPQLIREPHWMTYEEDQGAGRDNVDVGTARHRRFLGMG</sequence>
<dbReference type="InterPro" id="IPR011333">
    <property type="entry name" value="SKP1/BTB/POZ_sf"/>
</dbReference>
<feature type="compositionally biased region" description="Basic and acidic residues" evidence="2">
    <location>
        <begin position="625"/>
        <end position="637"/>
    </location>
</feature>
<evidence type="ECO:0000256" key="2">
    <source>
        <dbReference type="SAM" id="MobiDB-lite"/>
    </source>
</evidence>
<feature type="compositionally biased region" description="Polar residues" evidence="2">
    <location>
        <begin position="234"/>
        <end position="250"/>
    </location>
</feature>
<feature type="compositionally biased region" description="Basic residues" evidence="2">
    <location>
        <begin position="59"/>
        <end position="73"/>
    </location>
</feature>
<evidence type="ECO:0000259" key="3">
    <source>
        <dbReference type="PROSITE" id="PS50097"/>
    </source>
</evidence>
<protein>
    <recommendedName>
        <fullName evidence="3">BTB domain-containing protein</fullName>
    </recommendedName>
</protein>
<proteinExistence type="predicted"/>
<feature type="compositionally biased region" description="Low complexity" evidence="2">
    <location>
        <begin position="168"/>
        <end position="184"/>
    </location>
</feature>
<name>A0AAN7A1F3_9PEZI</name>
<dbReference type="AlphaFoldDB" id="A0AAN7A1F3"/>
<accession>A0AAN7A1F3</accession>